<sequence length="672" mass="67622">MQTNKTLALLAALTLGAASAQTLASAPTTTAGTTISNTASASFTNPATNTTASTQSNTVTTTVLPRAAFDVTYLGGNDSATTNAPAGAPTEYQRAVLPGTTVSFQYVAVNNGNTTQNIALTSAVTGDVSNVRFYSVSADTNKDGSLSAAEIAAATAITSVTVAPNGDDTTTTAVENNSGTTNFFMVYTVNATAAPKTVVGATPVGTGQEFDGTANVQKTETATDLFFQYSRITVQDSGALIGPRNDADGNGTPQTAPYTDATGNTVTPTASDSQQSNVRAGVTSVTFTNTLQNSGDATDNFTVTSSTAGTVFLTPTGAQVTTSPTTVSITPADGTAAYDVTYTLVGGNLVISGLRAGDSASFQNTIPFSDVTPNVSDTQTTTLTVASANNPERTDTTTNIIRDPGLQFGDNTPSSTAPDAAYNPNPPVQPGATVTFPMQIVNTGGATDTFTVQPTTVTFPVVGGGTVTVPVTYAPDTNCDGVADGTGSTLTLASGAQGCFVATVVVPENATSGTTSPITQTVTTGSGLTSTDTNNTINVQVTNGNVALAKFIQGGNGDTAYAGITAPSGYTTRNEALPGTNLNYAIIAKNNFNAPISNFFVCDSVPMNTTFVSVSGGGLYSTDKGATWSSAAPTSLAAGTPTAQGGEVCVAPAGNILPAGGTFRADFTVRVN</sequence>
<reference evidence="3 4" key="2">
    <citation type="journal article" date="2012" name="Stand. Genomic Sci.">
        <title>Complete genome sequence of the orange-red pigmented, radioresistant Deinococcus proteolyticus type strain (MRP(T)).</title>
        <authorList>
            <person name="Copeland A."/>
            <person name="Zeytun A."/>
            <person name="Yassawong M."/>
            <person name="Nolan M."/>
            <person name="Lucas S."/>
            <person name="Hammon N."/>
            <person name="Deshpande S."/>
            <person name="Cheng J.F."/>
            <person name="Han C."/>
            <person name="Tapia R."/>
            <person name="Goodwin L.A."/>
            <person name="Pitluck S."/>
            <person name="Mavromatis K."/>
            <person name="Liolios K."/>
            <person name="Pagani I."/>
            <person name="Ivanova N."/>
            <person name="Mikhailova N."/>
            <person name="Pati A."/>
            <person name="Chen A."/>
            <person name="Palaniappan K."/>
            <person name="Land M."/>
            <person name="Hauser L."/>
            <person name="Jeffries C.D."/>
            <person name="Brambilla E.M."/>
            <person name="Rohde M."/>
            <person name="Sikorski J."/>
            <person name="Pukall R."/>
            <person name="Goker M."/>
            <person name="Detter J.C."/>
            <person name="Woyke T."/>
            <person name="Bristow J."/>
            <person name="Eisen J.A."/>
            <person name="Markowitz V."/>
            <person name="Hugenholtz P."/>
            <person name="Kyrpides N.C."/>
            <person name="Klenk H.P."/>
            <person name="Lapidus A."/>
        </authorList>
    </citation>
    <scope>NUCLEOTIDE SEQUENCE [LARGE SCALE GENOMIC DNA]</scope>
    <source>
        <strain evidence="4">ATCC 35074 / DSM 20540 / JCM 6276 / NBRC 101906 / NCIMB 13154 / VKM Ac-1939 / CCM 2703 / MRP</strain>
    </source>
</reference>
<feature type="region of interest" description="Disordered" evidence="1">
    <location>
        <begin position="389"/>
        <end position="421"/>
    </location>
</feature>
<dbReference type="STRING" id="693977.Deipr_0219"/>
<dbReference type="PROSITE" id="PS00018">
    <property type="entry name" value="EF_HAND_1"/>
    <property type="match status" value="1"/>
</dbReference>
<evidence type="ECO:0000256" key="2">
    <source>
        <dbReference type="SAM" id="SignalP"/>
    </source>
</evidence>
<feature type="chain" id="PRO_5003255461" evidence="2">
    <location>
        <begin position="21"/>
        <end position="672"/>
    </location>
</feature>
<organism evidence="3 4">
    <name type="scientific">Deinococcus proteolyticus (strain ATCC 35074 / DSM 20540 / JCM 6276 / NBRC 101906 / NCIMB 13154 / VKM Ac-1939 / CCM 2703 / MRP)</name>
    <dbReference type="NCBI Taxonomy" id="693977"/>
    <lineage>
        <taxon>Bacteria</taxon>
        <taxon>Thermotogati</taxon>
        <taxon>Deinococcota</taxon>
        <taxon>Deinococci</taxon>
        <taxon>Deinococcales</taxon>
        <taxon>Deinococcaceae</taxon>
        <taxon>Deinococcus</taxon>
    </lineage>
</organism>
<dbReference type="InterPro" id="IPR018247">
    <property type="entry name" value="EF_Hand_1_Ca_BS"/>
</dbReference>
<feature type="signal peptide" evidence="2">
    <location>
        <begin position="1"/>
        <end position="20"/>
    </location>
</feature>
<dbReference type="AlphaFoldDB" id="F0RP77"/>
<evidence type="ECO:0000313" key="4">
    <source>
        <dbReference type="Proteomes" id="UP000007718"/>
    </source>
</evidence>
<proteinExistence type="predicted"/>
<protein>
    <submittedName>
        <fullName evidence="3">Conserved repeat domain protein</fullName>
    </submittedName>
</protein>
<dbReference type="KEGG" id="dpt:Deipr_0219"/>
<evidence type="ECO:0000313" key="3">
    <source>
        <dbReference type="EMBL" id="ADY25392.1"/>
    </source>
</evidence>
<feature type="compositionally biased region" description="Polar residues" evidence="1">
    <location>
        <begin position="251"/>
        <end position="278"/>
    </location>
</feature>
<feature type="compositionally biased region" description="Polar residues" evidence="1">
    <location>
        <begin position="389"/>
        <end position="400"/>
    </location>
</feature>
<accession>F0RP77</accession>
<evidence type="ECO:0000256" key="1">
    <source>
        <dbReference type="SAM" id="MobiDB-lite"/>
    </source>
</evidence>
<reference evidence="4" key="1">
    <citation type="submission" date="2011-02" db="EMBL/GenBank/DDBJ databases">
        <title>The complete sequence of chromosome of Deinococcus proteolyticus DSM 20540.</title>
        <authorList>
            <consortium name="US DOE Joint Genome Institute (JGI-PGF)"/>
            <person name="Lucas S."/>
            <person name="Copeland A."/>
            <person name="Lapidus A."/>
            <person name="Bruce D."/>
            <person name="Goodwin L."/>
            <person name="Pitluck S."/>
            <person name="Kyrpides N."/>
            <person name="Mavromatis K."/>
            <person name="Pagani I."/>
            <person name="Ivanova N."/>
            <person name="Ovchinnikova G."/>
            <person name="Zeytun A."/>
            <person name="Detter J.C."/>
            <person name="Han C."/>
            <person name="Land M."/>
            <person name="Hauser L."/>
            <person name="Markowitz V."/>
            <person name="Cheng J.-F."/>
            <person name="Hugenholtz P."/>
            <person name="Woyke T."/>
            <person name="Wu D."/>
            <person name="Pukall R."/>
            <person name="Steenblock K."/>
            <person name="Brambilla E."/>
            <person name="Klenk H.-P."/>
            <person name="Eisen J.A."/>
        </authorList>
    </citation>
    <scope>NUCLEOTIDE SEQUENCE [LARGE SCALE GENOMIC DNA]</scope>
    <source>
        <strain evidence="4">ATCC 35074 / DSM 20540 / JCM 6276 / NBRC 101906 / NCIMB 13154 / VKM Ac-1939 / CCM 2703 / MRP</strain>
    </source>
</reference>
<dbReference type="HOGENOM" id="CLU_408107_0_0_0"/>
<keyword evidence="4" id="KW-1185">Reference proteome</keyword>
<dbReference type="RefSeq" id="WP_013614001.1">
    <property type="nucleotide sequence ID" value="NC_015161.1"/>
</dbReference>
<name>F0RP77_DEIPM</name>
<feature type="region of interest" description="Disordered" evidence="1">
    <location>
        <begin position="240"/>
        <end position="278"/>
    </location>
</feature>
<dbReference type="Proteomes" id="UP000007718">
    <property type="component" value="Chromosome"/>
</dbReference>
<dbReference type="eggNOG" id="COG1470">
    <property type="taxonomic scope" value="Bacteria"/>
</dbReference>
<keyword evidence="2" id="KW-0732">Signal</keyword>
<dbReference type="EMBL" id="CP002536">
    <property type="protein sequence ID" value="ADY25392.1"/>
    <property type="molecule type" value="Genomic_DNA"/>
</dbReference>
<gene>
    <name evidence="3" type="ordered locus">Deipr_0219</name>
</gene>
<dbReference type="OrthoDB" id="53563at2"/>